<name>A0AA41WHQ2_9BACT</name>
<evidence type="ECO:0000313" key="1">
    <source>
        <dbReference type="EMBL" id="MCM8750670.1"/>
    </source>
</evidence>
<dbReference type="EMBL" id="JAMSLR010000021">
    <property type="protein sequence ID" value="MCM8750670.1"/>
    <property type="molecule type" value="Genomic_DNA"/>
</dbReference>
<proteinExistence type="predicted"/>
<keyword evidence="2" id="KW-1185">Reference proteome</keyword>
<accession>A0AA41WHQ2</accession>
<protein>
    <submittedName>
        <fullName evidence="1">Uncharacterized protein</fullName>
    </submittedName>
</protein>
<organism evidence="1 2">
    <name type="scientific">Thermalbibacter longus</name>
    <dbReference type="NCBI Taxonomy" id="2951981"/>
    <lineage>
        <taxon>Bacteria</taxon>
        <taxon>Pseudomonadati</taxon>
        <taxon>Thermomicrobiota</taxon>
        <taxon>Thermomicrobia</taxon>
        <taxon>Thermomicrobiales</taxon>
        <taxon>Thermomicrobiaceae</taxon>
        <taxon>Thermalbibacter</taxon>
    </lineage>
</organism>
<gene>
    <name evidence="1" type="ORF">NET02_16120</name>
</gene>
<sequence length="116" mass="13138">MAVPFGPIMLEDLLAGLEEPRLVVCLIGASQTRNVLPEHVKRAIANACRRELARRWIELDPEPLDLSRLSDRELALIGWAVTADEAAGALDWPLWRQLLPHLDMELRRRGLIEEQA</sequence>
<dbReference type="Proteomes" id="UP001165306">
    <property type="component" value="Unassembled WGS sequence"/>
</dbReference>
<reference evidence="1" key="1">
    <citation type="submission" date="2022-06" db="EMBL/GenBank/DDBJ databases">
        <title>CFH 74404 Thermomicrobiaceae sp.</title>
        <authorList>
            <person name="Ming H."/>
            <person name="Li W.-J."/>
            <person name="Zhao Z."/>
        </authorList>
    </citation>
    <scope>NUCLEOTIDE SEQUENCE</scope>
    <source>
        <strain evidence="1">CFH 74404</strain>
    </source>
</reference>
<comment type="caution">
    <text evidence="1">The sequence shown here is derived from an EMBL/GenBank/DDBJ whole genome shotgun (WGS) entry which is preliminary data.</text>
</comment>
<evidence type="ECO:0000313" key="2">
    <source>
        <dbReference type="Proteomes" id="UP001165306"/>
    </source>
</evidence>
<dbReference type="RefSeq" id="WP_284058459.1">
    <property type="nucleotide sequence ID" value="NZ_JAMSLR010000021.1"/>
</dbReference>
<dbReference type="AlphaFoldDB" id="A0AA41WHQ2"/>